<protein>
    <submittedName>
        <fullName evidence="1">YdeI/OmpD-associated family protein</fullName>
    </submittedName>
</protein>
<reference evidence="1" key="1">
    <citation type="submission" date="2023-06" db="EMBL/GenBank/DDBJ databases">
        <title>MT1 and MT2 Draft Genomes of Novel Species.</title>
        <authorList>
            <person name="Venkateswaran K."/>
        </authorList>
    </citation>
    <scope>NUCLEOTIDE SEQUENCE</scope>
    <source>
        <strain evidence="1">IIF3SC-B10</strain>
    </source>
</reference>
<name>A0ABT8JVW6_9MICC</name>
<sequence length="206" mass="22768">MKAELPELLLPDAAAWRHWLEENHEASPGVWLIEHKKGGTTTLLTYAQAVDEALCFGWIDGQARARDDGSYFQRFTPRGPRSIWSIRNQGLVERLRAEGRMHAAGERAVAAAQADGRWERAYAGPATAEIPPDLMAAIEADDAALAMFRTLSSQNRYALIFRLAQLKTDAAKERNIAKFVAMLARGETFYPQGGKQGGKQDKEQGG</sequence>
<dbReference type="EMBL" id="JAROCG010000001">
    <property type="protein sequence ID" value="MDN4609321.1"/>
    <property type="molecule type" value="Genomic_DNA"/>
</dbReference>
<gene>
    <name evidence="1" type="ORF">P5G52_00400</name>
</gene>
<comment type="caution">
    <text evidence="1">The sequence shown here is derived from an EMBL/GenBank/DDBJ whole genome shotgun (WGS) entry which is preliminary data.</text>
</comment>
<evidence type="ECO:0000313" key="1">
    <source>
        <dbReference type="EMBL" id="MDN4609321.1"/>
    </source>
</evidence>
<proteinExistence type="predicted"/>
<evidence type="ECO:0000313" key="2">
    <source>
        <dbReference type="Proteomes" id="UP001174209"/>
    </source>
</evidence>
<keyword evidence="2" id="KW-1185">Reference proteome</keyword>
<dbReference type="Pfam" id="PF13376">
    <property type="entry name" value="OmdA"/>
    <property type="match status" value="1"/>
</dbReference>
<organism evidence="1 2">
    <name type="scientific">Arthrobacter burdickii</name>
    <dbReference type="NCBI Taxonomy" id="3035920"/>
    <lineage>
        <taxon>Bacteria</taxon>
        <taxon>Bacillati</taxon>
        <taxon>Actinomycetota</taxon>
        <taxon>Actinomycetes</taxon>
        <taxon>Micrococcales</taxon>
        <taxon>Micrococcaceae</taxon>
        <taxon>Arthrobacter</taxon>
    </lineage>
</organism>
<dbReference type="RefSeq" id="WP_301224021.1">
    <property type="nucleotide sequence ID" value="NZ_JAROCG010000001.1"/>
</dbReference>
<accession>A0ABT8JVW6</accession>
<dbReference type="Proteomes" id="UP001174209">
    <property type="component" value="Unassembled WGS sequence"/>
</dbReference>